<organism evidence="1 2">
    <name type="scientific">Pandoravirus japonicus</name>
    <dbReference type="NCBI Taxonomy" id="2823154"/>
    <lineage>
        <taxon>Viruses</taxon>
        <taxon>Pandoravirus</taxon>
    </lineage>
</organism>
<reference evidence="1" key="1">
    <citation type="submission" date="2021-04" db="EMBL/GenBank/DDBJ databases">
        <title>Draft Genome Sequence of Pandoravirus japonicus, Isolated from the Sabaishi River of Niigata, Japan.</title>
        <authorList>
            <person name="Hosokawa N."/>
            <person name="Takahashi H."/>
            <person name="Aoki K."/>
            <person name="Takemura M."/>
        </authorList>
    </citation>
    <scope>NUCLEOTIDE SEQUENCE</scope>
</reference>
<protein>
    <submittedName>
        <fullName evidence="1">Ankyrin repeat domain containing protein</fullName>
    </submittedName>
</protein>
<dbReference type="PANTHER" id="PTHR46586:SF3">
    <property type="entry name" value="ANKYRIN REPEAT-CONTAINING PROTEIN"/>
    <property type="match status" value="1"/>
</dbReference>
<evidence type="ECO:0000313" key="2">
    <source>
        <dbReference type="Proteomes" id="UP001253637"/>
    </source>
</evidence>
<dbReference type="PANTHER" id="PTHR46586">
    <property type="entry name" value="ANKYRIN REPEAT-CONTAINING PROTEIN"/>
    <property type="match status" value="1"/>
</dbReference>
<dbReference type="InterPro" id="IPR052050">
    <property type="entry name" value="SecEffector_AnkRepeat"/>
</dbReference>
<dbReference type="Pfam" id="PF13637">
    <property type="entry name" value="Ank_4"/>
    <property type="match status" value="1"/>
</dbReference>
<dbReference type="InterPro" id="IPR036770">
    <property type="entry name" value="Ankyrin_rpt-contain_sf"/>
</dbReference>
<proteinExistence type="predicted"/>
<name>A0A811BR42_9VIRU</name>
<accession>A0A811BR42</accession>
<dbReference type="InterPro" id="IPR002110">
    <property type="entry name" value="Ankyrin_rpt"/>
</dbReference>
<dbReference type="Gene3D" id="1.25.40.20">
    <property type="entry name" value="Ankyrin repeat-containing domain"/>
    <property type="match status" value="3"/>
</dbReference>
<dbReference type="SUPFAM" id="SSF48403">
    <property type="entry name" value="Ankyrin repeat"/>
    <property type="match status" value="2"/>
</dbReference>
<dbReference type="Proteomes" id="UP001253637">
    <property type="component" value="Segment"/>
</dbReference>
<dbReference type="EMBL" id="LC625835">
    <property type="protein sequence ID" value="BCU02791.1"/>
    <property type="molecule type" value="Genomic_DNA"/>
</dbReference>
<evidence type="ECO:0000313" key="1">
    <source>
        <dbReference type="EMBL" id="BCU02791.1"/>
    </source>
</evidence>
<sequence length="554" mass="60205">MITVMPCEIAVRVLAYLDNADFCAARLAHRWFVVHTNDEITKQRRLAAWSRRDLILCRKGDTAAVAALAAAGHYFNRHHLGEAAAHGRIGIVDLLLSDAVPHTRYSHHVMNRAAETGQLDVVIYLHRAVIGQSLLRTASAFVYPAAMDYAAGGGHLDVVRWLHENSPLGCTTEAMDMAAAGGHVDVLQWLHKHRTEGCTVDAGSTSCGGSVEAVRWLFAHLPQQLLHAKRVFRDAASHGHMGVLRWLCASGSVSRYSTSMGKCAAKHGHLDVLQWMAVHMSDARFDASVTQAAARWGHLHVVEWLCDNHPDARPTPPVLTAALTGGHMDVVAYLCAREPGLGVLDDAVDAVVSRGCYQAVGPTAPRGCFDALEWLRANRPEVVPLADTMDVAAFTGKLAVAQWLHAHYAVRCSARAIDAAAAAGRLDLIEWLWVTYGHPCTTEALHYATAQGHVAVLGWLRDRFPRLAPTTADLDIAASRGHLAVLQWLHRNHPAVRASEFTLAVAAAGGDLSVVRFLREAYALEITETLIAAADRHEHFAIVDYLRSVSVAAS</sequence>